<sequence>MKKFVSGVIVGIAASVTVSAYAADGIQSIEAFLRPSLPVTLDGNLLKLESAPLMYDGSTYLGLRDVAKIAGIQVYWNEKGQTVELNTPRKGSDQSVVETWYNRLRAIEVNGITYFHYDDFVKESSSGDAKAISIDPDRRVVIFYKASGVVDKTIDMNQRSDVYSYKGAVYINVKYLPASS</sequence>
<protein>
    <recommendedName>
        <fullName evidence="2">Copper amine oxidase-like N-terminal domain-containing protein</fullName>
    </recommendedName>
</protein>
<accession>A0A916NR65</accession>
<comment type="caution">
    <text evidence="3">The sequence shown here is derived from an EMBL/GenBank/DDBJ whole genome shotgun (WGS) entry which is preliminary data.</text>
</comment>
<keyword evidence="1" id="KW-0732">Signal</keyword>
<dbReference type="Proteomes" id="UP000693672">
    <property type="component" value="Unassembled WGS sequence"/>
</dbReference>
<proteinExistence type="predicted"/>
<evidence type="ECO:0000259" key="2">
    <source>
        <dbReference type="Pfam" id="PF07833"/>
    </source>
</evidence>
<reference evidence="3" key="1">
    <citation type="submission" date="2021-06" db="EMBL/GenBank/DDBJ databases">
        <authorList>
            <person name="Criscuolo A."/>
        </authorList>
    </citation>
    <scope>NUCLEOTIDE SEQUENCE</scope>
    <source>
        <strain evidence="3">CIP111600</strain>
    </source>
</reference>
<dbReference type="EMBL" id="CAJVAS010000018">
    <property type="protein sequence ID" value="CAG7637298.1"/>
    <property type="molecule type" value="Genomic_DNA"/>
</dbReference>
<feature type="chain" id="PRO_5036872968" description="Copper amine oxidase-like N-terminal domain-containing protein" evidence="1">
    <location>
        <begin position="23"/>
        <end position="180"/>
    </location>
</feature>
<feature type="signal peptide" evidence="1">
    <location>
        <begin position="1"/>
        <end position="22"/>
    </location>
</feature>
<dbReference type="RefSeq" id="WP_218093572.1">
    <property type="nucleotide sequence ID" value="NZ_CAJVAS010000018.1"/>
</dbReference>
<evidence type="ECO:0000256" key="1">
    <source>
        <dbReference type="SAM" id="SignalP"/>
    </source>
</evidence>
<feature type="domain" description="Copper amine oxidase-like N-terminal" evidence="2">
    <location>
        <begin position="41"/>
        <end position="87"/>
    </location>
</feature>
<organism evidence="3 4">
    <name type="scientific">Paenibacillus solanacearum</name>
    <dbReference type="NCBI Taxonomy" id="2048548"/>
    <lineage>
        <taxon>Bacteria</taxon>
        <taxon>Bacillati</taxon>
        <taxon>Bacillota</taxon>
        <taxon>Bacilli</taxon>
        <taxon>Bacillales</taxon>
        <taxon>Paenibacillaceae</taxon>
        <taxon>Paenibacillus</taxon>
    </lineage>
</organism>
<gene>
    <name evidence="3" type="ORF">PAESOLCIP111_03829</name>
</gene>
<dbReference type="Pfam" id="PF07833">
    <property type="entry name" value="Cu_amine_oxidN1"/>
    <property type="match status" value="1"/>
</dbReference>
<dbReference type="AlphaFoldDB" id="A0A916NR65"/>
<dbReference type="InterPro" id="IPR012854">
    <property type="entry name" value="Cu_amine_oxidase-like_N"/>
</dbReference>
<evidence type="ECO:0000313" key="3">
    <source>
        <dbReference type="EMBL" id="CAG7637298.1"/>
    </source>
</evidence>
<name>A0A916NR65_9BACL</name>
<evidence type="ECO:0000313" key="4">
    <source>
        <dbReference type="Proteomes" id="UP000693672"/>
    </source>
</evidence>
<keyword evidence="4" id="KW-1185">Reference proteome</keyword>